<dbReference type="EMBL" id="AACS02000002">
    <property type="protein sequence ID" value="EFI28410.1"/>
    <property type="molecule type" value="Genomic_DNA"/>
</dbReference>
<dbReference type="RefSeq" id="XP_002911904.1">
    <property type="nucleotide sequence ID" value="XM_002911858.1"/>
</dbReference>
<dbReference type="Proteomes" id="UP000001861">
    <property type="component" value="Unassembled WGS sequence"/>
</dbReference>
<comment type="caution">
    <text evidence="2">The sequence shown here is derived from an EMBL/GenBank/DDBJ whole genome shotgun (WGS) entry which is preliminary data.</text>
</comment>
<proteinExistence type="predicted"/>
<dbReference type="HOGENOM" id="CLU_1677796_0_0_1"/>
<evidence type="ECO:0000256" key="1">
    <source>
        <dbReference type="SAM" id="MobiDB-lite"/>
    </source>
</evidence>
<dbReference type="KEGG" id="cci:CC1G_13944"/>
<gene>
    <name evidence="2" type="ORF">CC1G_13944</name>
</gene>
<evidence type="ECO:0000313" key="2">
    <source>
        <dbReference type="EMBL" id="EFI28410.1"/>
    </source>
</evidence>
<dbReference type="eggNOG" id="ENOG502SEQJ">
    <property type="taxonomic scope" value="Eukaryota"/>
</dbReference>
<dbReference type="VEuPathDB" id="FungiDB:CC1G_13944"/>
<evidence type="ECO:0000313" key="3">
    <source>
        <dbReference type="Proteomes" id="UP000001861"/>
    </source>
</evidence>
<organism evidence="2 3">
    <name type="scientific">Coprinopsis cinerea (strain Okayama-7 / 130 / ATCC MYA-4618 / FGSC 9003)</name>
    <name type="common">Inky cap fungus</name>
    <name type="synonym">Hormographiella aspergillata</name>
    <dbReference type="NCBI Taxonomy" id="240176"/>
    <lineage>
        <taxon>Eukaryota</taxon>
        <taxon>Fungi</taxon>
        <taxon>Dikarya</taxon>
        <taxon>Basidiomycota</taxon>
        <taxon>Agaricomycotina</taxon>
        <taxon>Agaricomycetes</taxon>
        <taxon>Agaricomycetidae</taxon>
        <taxon>Agaricales</taxon>
        <taxon>Agaricineae</taxon>
        <taxon>Psathyrellaceae</taxon>
        <taxon>Coprinopsis</taxon>
    </lineage>
</organism>
<dbReference type="GeneID" id="9378897"/>
<dbReference type="AlphaFoldDB" id="D6RKQ2"/>
<dbReference type="OrthoDB" id="5277092at2759"/>
<sequence length="157" mass="17152">MTSYNCFPSLSSGLIVEKLQAKAGSGTYVFPSPTVMLSSTFLGSEHKSDTQRAQHESENYGSARHSQRGKVDPTVQQLESFVSKDPNSRYTFDSEAGSNVSELCRGSSSGGTEALRDCITLQMSSKQMFEAMQNQGFFCSLPSDPAQTHMECKPMPK</sequence>
<feature type="region of interest" description="Disordered" evidence="1">
    <location>
        <begin position="42"/>
        <end position="72"/>
    </location>
</feature>
<accession>D6RKQ2</accession>
<protein>
    <submittedName>
        <fullName evidence="2">Uncharacterized protein</fullName>
    </submittedName>
</protein>
<feature type="compositionally biased region" description="Basic and acidic residues" evidence="1">
    <location>
        <begin position="44"/>
        <end position="58"/>
    </location>
</feature>
<reference evidence="2 3" key="1">
    <citation type="journal article" date="2010" name="Proc. Natl. Acad. Sci. U.S.A.">
        <title>Insights into evolution of multicellular fungi from the assembled chromosomes of the mushroom Coprinopsis cinerea (Coprinus cinereus).</title>
        <authorList>
            <person name="Stajich J.E."/>
            <person name="Wilke S.K."/>
            <person name="Ahren D."/>
            <person name="Au C.H."/>
            <person name="Birren B.W."/>
            <person name="Borodovsky M."/>
            <person name="Burns C."/>
            <person name="Canback B."/>
            <person name="Casselton L.A."/>
            <person name="Cheng C.K."/>
            <person name="Deng J."/>
            <person name="Dietrich F.S."/>
            <person name="Fargo D.C."/>
            <person name="Farman M.L."/>
            <person name="Gathman A.C."/>
            <person name="Goldberg J."/>
            <person name="Guigo R."/>
            <person name="Hoegger P.J."/>
            <person name="Hooker J.B."/>
            <person name="Huggins A."/>
            <person name="James T.Y."/>
            <person name="Kamada T."/>
            <person name="Kilaru S."/>
            <person name="Kodira C."/>
            <person name="Kues U."/>
            <person name="Kupfer D."/>
            <person name="Kwan H.S."/>
            <person name="Lomsadze A."/>
            <person name="Li W."/>
            <person name="Lilly W.W."/>
            <person name="Ma L.J."/>
            <person name="Mackey A.J."/>
            <person name="Manning G."/>
            <person name="Martin F."/>
            <person name="Muraguchi H."/>
            <person name="Natvig D.O."/>
            <person name="Palmerini H."/>
            <person name="Ramesh M.A."/>
            <person name="Rehmeyer C.J."/>
            <person name="Roe B.A."/>
            <person name="Shenoy N."/>
            <person name="Stanke M."/>
            <person name="Ter-Hovhannisyan V."/>
            <person name="Tunlid A."/>
            <person name="Velagapudi R."/>
            <person name="Vision T.J."/>
            <person name="Zeng Q."/>
            <person name="Zolan M.E."/>
            <person name="Pukkila P.J."/>
        </authorList>
    </citation>
    <scope>NUCLEOTIDE SEQUENCE [LARGE SCALE GENOMIC DNA]</scope>
    <source>
        <strain evidence="3">Okayama-7 / 130 / ATCC MYA-4618 / FGSC 9003</strain>
    </source>
</reference>
<dbReference type="InParanoid" id="D6RKQ2"/>
<keyword evidence="3" id="KW-1185">Reference proteome</keyword>
<name>D6RKQ2_COPC7</name>